<feature type="transmembrane region" description="Helical" evidence="1">
    <location>
        <begin position="12"/>
        <end position="34"/>
    </location>
</feature>
<name>A0A964BPL3_9CYAN</name>
<proteinExistence type="predicted"/>
<keyword evidence="1" id="KW-0812">Transmembrane</keyword>
<feature type="transmembrane region" description="Helical" evidence="1">
    <location>
        <begin position="40"/>
        <end position="59"/>
    </location>
</feature>
<accession>A0A964BPL3</accession>
<gene>
    <name evidence="2" type="ORF">I4641_09745</name>
</gene>
<dbReference type="RefSeq" id="WP_229640315.1">
    <property type="nucleotide sequence ID" value="NZ_JADWDC010000019.1"/>
</dbReference>
<comment type="caution">
    <text evidence="2">The sequence shown here is derived from an EMBL/GenBank/DDBJ whole genome shotgun (WGS) entry which is preliminary data.</text>
</comment>
<evidence type="ECO:0000256" key="1">
    <source>
        <dbReference type="SAM" id="Phobius"/>
    </source>
</evidence>
<keyword evidence="3" id="KW-1185">Reference proteome</keyword>
<protein>
    <submittedName>
        <fullName evidence="2">Uncharacterized protein</fullName>
    </submittedName>
</protein>
<keyword evidence="1" id="KW-1133">Transmembrane helix</keyword>
<dbReference type="AlphaFoldDB" id="A0A964BPL3"/>
<sequence>MNERFNKLRQYNTSGLGCWVSLIIFALIVGKIGLGGVVSGFLILIALFFLVPVIGFWGFQWWLKQKITQAQCPVCEYEFTGLKNTEFNCPSCGESLRVEGDRFTRMTPPGTIDVDAVEVSVQRIEEEN</sequence>
<dbReference type="Proteomes" id="UP000729733">
    <property type="component" value="Unassembled WGS sequence"/>
</dbReference>
<organism evidence="2 3">
    <name type="scientific">Waterburya agarophytonicola KI4</name>
    <dbReference type="NCBI Taxonomy" id="2874699"/>
    <lineage>
        <taxon>Bacteria</taxon>
        <taxon>Bacillati</taxon>
        <taxon>Cyanobacteriota</taxon>
        <taxon>Cyanophyceae</taxon>
        <taxon>Pleurocapsales</taxon>
        <taxon>Hyellaceae</taxon>
        <taxon>Waterburya</taxon>
        <taxon>Waterburya agarophytonicola</taxon>
    </lineage>
</organism>
<keyword evidence="1" id="KW-0472">Membrane</keyword>
<dbReference type="EMBL" id="JADWDC010000019">
    <property type="protein sequence ID" value="MCC0177258.1"/>
    <property type="molecule type" value="Genomic_DNA"/>
</dbReference>
<evidence type="ECO:0000313" key="2">
    <source>
        <dbReference type="EMBL" id="MCC0177258.1"/>
    </source>
</evidence>
<reference evidence="2" key="1">
    <citation type="journal article" date="2021" name="Antonie Van Leeuwenhoek">
        <title>Draft genome and description of Waterburya agarophytonicola gen. nov. sp. nov. (Pleurocapsales, Cyanobacteria): a seaweed symbiont.</title>
        <authorList>
            <person name="Bonthond G."/>
            <person name="Shalygin S."/>
            <person name="Bayer T."/>
            <person name="Weinberger F."/>
        </authorList>
    </citation>
    <scope>NUCLEOTIDE SEQUENCE</scope>
    <source>
        <strain evidence="2">KI4</strain>
    </source>
</reference>
<evidence type="ECO:0000313" key="3">
    <source>
        <dbReference type="Proteomes" id="UP000729733"/>
    </source>
</evidence>